<comment type="caution">
    <text evidence="1">The sequence shown here is derived from an EMBL/GenBank/DDBJ whole genome shotgun (WGS) entry which is preliminary data.</text>
</comment>
<evidence type="ECO:0000313" key="1">
    <source>
        <dbReference type="EMBL" id="ETR68115.1"/>
    </source>
</evidence>
<protein>
    <recommendedName>
        <fullName evidence="3">ATPase AAA-type core domain-containing protein</fullName>
    </recommendedName>
</protein>
<dbReference type="Proteomes" id="UP000189670">
    <property type="component" value="Unassembled WGS sequence"/>
</dbReference>
<dbReference type="SUPFAM" id="SSF52540">
    <property type="entry name" value="P-loop containing nucleoside triphosphate hydrolases"/>
    <property type="match status" value="1"/>
</dbReference>
<dbReference type="EMBL" id="ATBP01001068">
    <property type="protein sequence ID" value="ETR68115.1"/>
    <property type="molecule type" value="Genomic_DNA"/>
</dbReference>
<dbReference type="Gene3D" id="3.40.50.300">
    <property type="entry name" value="P-loop containing nucleotide triphosphate hydrolases"/>
    <property type="match status" value="1"/>
</dbReference>
<name>A0A1V1P038_9BACT</name>
<dbReference type="PANTHER" id="PTHR34704">
    <property type="entry name" value="ATPASE"/>
    <property type="match status" value="1"/>
</dbReference>
<gene>
    <name evidence="1" type="ORF">OMM_04753</name>
</gene>
<sequence>MHDKKIILFFDELPWLATRRSGLLQALDYEWNTEWSQIDTLKLIVCGSASSWILDKLINDKGGLHNRITKTIHLKPFLLKDTAIYLESKGVSLKPIQVLELYMVMGGIPFYLNQVDQGQSSTQIINSLCFQEDGLLFNEFHRLFRSLFDEADVHHKIIREIVKKGNNISRQTLLQSTGHTSGGGFKKTE</sequence>
<dbReference type="InterPro" id="IPR027417">
    <property type="entry name" value="P-loop_NTPase"/>
</dbReference>
<dbReference type="AlphaFoldDB" id="A0A1V1P038"/>
<evidence type="ECO:0000313" key="2">
    <source>
        <dbReference type="Proteomes" id="UP000189670"/>
    </source>
</evidence>
<evidence type="ECO:0008006" key="3">
    <source>
        <dbReference type="Google" id="ProtNLM"/>
    </source>
</evidence>
<organism evidence="1 2">
    <name type="scientific">Candidatus Magnetoglobus multicellularis str. Araruama</name>
    <dbReference type="NCBI Taxonomy" id="890399"/>
    <lineage>
        <taxon>Bacteria</taxon>
        <taxon>Pseudomonadati</taxon>
        <taxon>Thermodesulfobacteriota</taxon>
        <taxon>Desulfobacteria</taxon>
        <taxon>Desulfobacterales</taxon>
        <taxon>Desulfobacteraceae</taxon>
        <taxon>Candidatus Magnetoglobus</taxon>
    </lineage>
</organism>
<dbReference type="PANTHER" id="PTHR34704:SF1">
    <property type="entry name" value="ATPASE"/>
    <property type="match status" value="1"/>
</dbReference>
<reference evidence="2" key="1">
    <citation type="submission" date="2012-11" db="EMBL/GenBank/DDBJ databases">
        <authorList>
            <person name="Lucero-Rivera Y.E."/>
            <person name="Tovar-Ramirez D."/>
        </authorList>
    </citation>
    <scope>NUCLEOTIDE SEQUENCE [LARGE SCALE GENOMIC DNA]</scope>
    <source>
        <strain evidence="2">Araruama</strain>
    </source>
</reference>
<proteinExistence type="predicted"/>
<accession>A0A1V1P038</accession>